<feature type="compositionally biased region" description="Low complexity" evidence="9">
    <location>
        <begin position="307"/>
        <end position="318"/>
    </location>
</feature>
<dbReference type="InterPro" id="IPR001487">
    <property type="entry name" value="Bromodomain"/>
</dbReference>
<comment type="subcellular location">
    <subcellularLocation>
        <location evidence="1">Nucleus</location>
    </subcellularLocation>
</comment>
<dbReference type="Gene3D" id="1.20.920.10">
    <property type="entry name" value="Bromodomain-like"/>
    <property type="match status" value="2"/>
</dbReference>
<evidence type="ECO:0000313" key="12">
    <source>
        <dbReference type="Proteomes" id="UP000284842"/>
    </source>
</evidence>
<evidence type="ECO:0000256" key="2">
    <source>
        <dbReference type="ARBA" id="ARBA00022737"/>
    </source>
</evidence>
<feature type="compositionally biased region" description="Basic and acidic residues" evidence="9">
    <location>
        <begin position="52"/>
        <end position="63"/>
    </location>
</feature>
<feature type="region of interest" description="Disordered" evidence="9">
    <location>
        <begin position="501"/>
        <end position="549"/>
    </location>
</feature>
<evidence type="ECO:0000256" key="3">
    <source>
        <dbReference type="ARBA" id="ARBA00022853"/>
    </source>
</evidence>
<dbReference type="Pfam" id="PF00439">
    <property type="entry name" value="Bromodomain"/>
    <property type="match status" value="2"/>
</dbReference>
<keyword evidence="6" id="KW-0804">Transcription</keyword>
<dbReference type="STRING" id="181874.A0A409YFZ4"/>
<dbReference type="CDD" id="cd04369">
    <property type="entry name" value="Bromodomain"/>
    <property type="match status" value="1"/>
</dbReference>
<protein>
    <recommendedName>
        <fullName evidence="10">Bromo domain-containing protein</fullName>
    </recommendedName>
</protein>
<keyword evidence="4" id="KW-0805">Transcription regulation</keyword>
<organism evidence="11 12">
    <name type="scientific">Panaeolus cyanescens</name>
    <dbReference type="NCBI Taxonomy" id="181874"/>
    <lineage>
        <taxon>Eukaryota</taxon>
        <taxon>Fungi</taxon>
        <taxon>Dikarya</taxon>
        <taxon>Basidiomycota</taxon>
        <taxon>Agaricomycotina</taxon>
        <taxon>Agaricomycetes</taxon>
        <taxon>Agaricomycetidae</taxon>
        <taxon>Agaricales</taxon>
        <taxon>Agaricineae</taxon>
        <taxon>Galeropsidaceae</taxon>
        <taxon>Panaeolus</taxon>
    </lineage>
</organism>
<dbReference type="OrthoDB" id="6017at2759"/>
<feature type="compositionally biased region" description="Basic residues" evidence="9">
    <location>
        <begin position="536"/>
        <end position="547"/>
    </location>
</feature>
<dbReference type="SUPFAM" id="SSF47370">
    <property type="entry name" value="Bromodomain"/>
    <property type="match status" value="2"/>
</dbReference>
<dbReference type="PROSITE" id="PS50014">
    <property type="entry name" value="BROMODOMAIN_2"/>
    <property type="match status" value="2"/>
</dbReference>
<dbReference type="PRINTS" id="PR00503">
    <property type="entry name" value="BROMODOMAIN"/>
</dbReference>
<name>A0A409YFZ4_9AGAR</name>
<keyword evidence="5 8" id="KW-0103">Bromodomain</keyword>
<evidence type="ECO:0000256" key="8">
    <source>
        <dbReference type="PROSITE-ProRule" id="PRU00035"/>
    </source>
</evidence>
<feature type="compositionally biased region" description="Acidic residues" evidence="9">
    <location>
        <begin position="507"/>
        <end position="526"/>
    </location>
</feature>
<dbReference type="GO" id="GO:0006368">
    <property type="term" value="P:transcription elongation by RNA polymerase II"/>
    <property type="evidence" value="ECO:0007669"/>
    <property type="project" value="TreeGrafter"/>
</dbReference>
<evidence type="ECO:0000256" key="4">
    <source>
        <dbReference type="ARBA" id="ARBA00023015"/>
    </source>
</evidence>
<dbReference type="PANTHER" id="PTHR16062:SF19">
    <property type="entry name" value="PROTEIN POLYBROMO-1"/>
    <property type="match status" value="1"/>
</dbReference>
<evidence type="ECO:0000256" key="1">
    <source>
        <dbReference type="ARBA" id="ARBA00004123"/>
    </source>
</evidence>
<keyword evidence="12" id="KW-1185">Reference proteome</keyword>
<dbReference type="PANTHER" id="PTHR16062">
    <property type="entry name" value="SWI/SNF-RELATED"/>
    <property type="match status" value="1"/>
</dbReference>
<dbReference type="GO" id="GO:0016586">
    <property type="term" value="C:RSC-type complex"/>
    <property type="evidence" value="ECO:0007669"/>
    <property type="project" value="InterPro"/>
</dbReference>
<sequence length="631" mass="69476">MSKREHDALNGSRDIVMEGSRPKRRREVGGGGASSDMDIPSSDLIEGGAENGDIKETESPEQVREQGLVLWQTVKDAVNKDGRALAVPFLRKPPKRQYPDYYELIKKPIALDDIKKQLDSDAYSSIEDVKADFELLFGNAKQYNQTESEIFQDAKELLKLVNKTYSKMVPDEHDDKPKTPSLSRLAKIRVDKLVAKTDASGRKLSDEFMQLPSRKLWPQYYKEIKHPQCFDNVYKKIKRKEYRSAAEFAADTELIFSNATTFNQEYTQIWNDAVTLREYFKQLMSDLPAPYSLPEYARQSNKIKIKPPQAAQASTSTALQKPKPESALPSTVTLRVPGAPPPKAASQAPPSISAHVPVAQSFTLPVAPVTAPVKPTPTPAPKALTPQIARAPVKSATPQPVVPVSFVNAIPSHYPNSNYMAPPVVQPTHTPTPPILQTTTITNTQPSAPSPAPVALPLNHQLKSIHIRIQPKGRTLTLDQQDGVKSWSLRLGRGETTFIISDVSFMGEEEDESSDEDDDDDMDVDIETPQTSPKANGRKKGKRRGRPPKAVALAAKAQQAAAAARAAKAQKKKEASKIGEVQLKLNGVLVSEQTDNPGEWNVNLPVGSNTIEIGERGGMIWKIYAVRPADL</sequence>
<evidence type="ECO:0000259" key="10">
    <source>
        <dbReference type="PROSITE" id="PS50014"/>
    </source>
</evidence>
<dbReference type="InterPro" id="IPR036427">
    <property type="entry name" value="Bromodomain-like_sf"/>
</dbReference>
<feature type="region of interest" description="Disordered" evidence="9">
    <location>
        <begin position="304"/>
        <end position="352"/>
    </location>
</feature>
<feature type="domain" description="Bromo" evidence="10">
    <location>
        <begin position="81"/>
        <end position="151"/>
    </location>
</feature>
<accession>A0A409YFZ4</accession>
<proteinExistence type="predicted"/>
<dbReference type="GO" id="GO:0006338">
    <property type="term" value="P:chromatin remodeling"/>
    <property type="evidence" value="ECO:0007669"/>
    <property type="project" value="InterPro"/>
</dbReference>
<evidence type="ECO:0000256" key="6">
    <source>
        <dbReference type="ARBA" id="ARBA00023163"/>
    </source>
</evidence>
<dbReference type="SMART" id="SM00297">
    <property type="entry name" value="BROMO"/>
    <property type="match status" value="2"/>
</dbReference>
<keyword evidence="2" id="KW-0677">Repeat</keyword>
<gene>
    <name evidence="11" type="ORF">CVT24_001275</name>
</gene>
<keyword evidence="3" id="KW-0156">Chromatin regulator</keyword>
<feature type="region of interest" description="Disordered" evidence="9">
    <location>
        <begin position="1"/>
        <end position="63"/>
    </location>
</feature>
<keyword evidence="7" id="KW-0539">Nucleus</keyword>
<dbReference type="PROSITE" id="PS00633">
    <property type="entry name" value="BROMODOMAIN_1"/>
    <property type="match status" value="1"/>
</dbReference>
<dbReference type="GO" id="GO:0003682">
    <property type="term" value="F:chromatin binding"/>
    <property type="evidence" value="ECO:0007669"/>
    <property type="project" value="TreeGrafter"/>
</dbReference>
<dbReference type="EMBL" id="NHTK01001202">
    <property type="protein sequence ID" value="PPR01936.1"/>
    <property type="molecule type" value="Genomic_DNA"/>
</dbReference>
<comment type="caution">
    <text evidence="11">The sequence shown here is derived from an EMBL/GenBank/DDBJ whole genome shotgun (WGS) entry which is preliminary data.</text>
</comment>
<evidence type="ECO:0000256" key="7">
    <source>
        <dbReference type="ARBA" id="ARBA00023242"/>
    </source>
</evidence>
<evidence type="ECO:0000313" key="11">
    <source>
        <dbReference type="EMBL" id="PPR01936.1"/>
    </source>
</evidence>
<evidence type="ECO:0000256" key="9">
    <source>
        <dbReference type="SAM" id="MobiDB-lite"/>
    </source>
</evidence>
<dbReference type="InterPro" id="IPR037382">
    <property type="entry name" value="Rsc/polybromo"/>
</dbReference>
<evidence type="ECO:0000256" key="5">
    <source>
        <dbReference type="ARBA" id="ARBA00023117"/>
    </source>
</evidence>
<dbReference type="Proteomes" id="UP000284842">
    <property type="component" value="Unassembled WGS sequence"/>
</dbReference>
<dbReference type="InterPro" id="IPR018359">
    <property type="entry name" value="Bromodomain_CS"/>
</dbReference>
<reference evidence="11 12" key="1">
    <citation type="journal article" date="2018" name="Evol. Lett.">
        <title>Horizontal gene cluster transfer increased hallucinogenic mushroom diversity.</title>
        <authorList>
            <person name="Reynolds H.T."/>
            <person name="Vijayakumar V."/>
            <person name="Gluck-Thaler E."/>
            <person name="Korotkin H.B."/>
            <person name="Matheny P.B."/>
            <person name="Slot J.C."/>
        </authorList>
    </citation>
    <scope>NUCLEOTIDE SEQUENCE [LARGE SCALE GENOMIC DNA]</scope>
    <source>
        <strain evidence="11 12">2629</strain>
    </source>
</reference>
<feature type="domain" description="Bromo" evidence="10">
    <location>
        <begin position="200"/>
        <end position="270"/>
    </location>
</feature>
<dbReference type="AlphaFoldDB" id="A0A409YFZ4"/>
<dbReference type="InParanoid" id="A0A409YFZ4"/>